<dbReference type="EMBL" id="CP002902">
    <property type="protein sequence ID" value="AEJ43657.1"/>
    <property type="molecule type" value="Genomic_DNA"/>
</dbReference>
<protein>
    <submittedName>
        <fullName evidence="1">Uncharacterized protein</fullName>
    </submittedName>
</protein>
<accession>F8IL91</accession>
<dbReference type="RefSeq" id="WP_014464521.1">
    <property type="nucleotide sequence ID" value="NC_017167.1"/>
</dbReference>
<name>F8IL91_ALIAT</name>
<dbReference type="STRING" id="1048834.TC41_1730"/>
<evidence type="ECO:0000313" key="2">
    <source>
        <dbReference type="Proteomes" id="UP000000292"/>
    </source>
</evidence>
<dbReference type="Proteomes" id="UP000000292">
    <property type="component" value="Chromosome"/>
</dbReference>
<dbReference type="KEGG" id="aad:TC41_1730"/>
<organism evidence="1 2">
    <name type="scientific">Alicyclobacillus acidocaldarius (strain Tc-4-1)</name>
    <name type="common">Bacillus acidocaldarius</name>
    <dbReference type="NCBI Taxonomy" id="1048834"/>
    <lineage>
        <taxon>Bacteria</taxon>
        <taxon>Bacillati</taxon>
        <taxon>Bacillota</taxon>
        <taxon>Bacilli</taxon>
        <taxon>Bacillales</taxon>
        <taxon>Alicyclobacillaceae</taxon>
        <taxon>Alicyclobacillus</taxon>
    </lineage>
</organism>
<sequence length="135" mass="15606">MFAQDQVHVKPFLPYISSLSEEGTMMPEEPQIWHVKPYTLHIYIRDPTLIAWIQSLPTRHRSRAIEAALRRGLDRSPFEWDHLHIDELATRVANEVAAILQAQGLTMAVEQPQSLKTPEIPSNPVTDFLKRWDLD</sequence>
<reference evidence="2" key="2">
    <citation type="submission" date="2011-06" db="EMBL/GenBank/DDBJ databases">
        <title>The complete genome sequence of Alicyclobacillus acidocaldarius sp. Tc-4-1.</title>
        <authorList>
            <person name="Chen Y."/>
            <person name="He Y."/>
            <person name="Dong Z."/>
            <person name="Hu S."/>
        </authorList>
    </citation>
    <scope>NUCLEOTIDE SEQUENCE [LARGE SCALE GENOMIC DNA]</scope>
    <source>
        <strain evidence="2">Tc-4-1</strain>
    </source>
</reference>
<dbReference type="AlphaFoldDB" id="F8IL91"/>
<evidence type="ECO:0000313" key="1">
    <source>
        <dbReference type="EMBL" id="AEJ43657.1"/>
    </source>
</evidence>
<reference evidence="1 2" key="1">
    <citation type="journal article" date="2011" name="J. Bacteriol.">
        <title>Complete Genome Sequence of Alicyclobacillus acidocaldarius Strain Tc-4-1.</title>
        <authorList>
            <person name="Chen Y."/>
            <person name="He Y."/>
            <person name="Zhang B."/>
            <person name="Yang J."/>
            <person name="Li W."/>
            <person name="Dong Z."/>
            <person name="Hu S."/>
        </authorList>
    </citation>
    <scope>NUCLEOTIDE SEQUENCE [LARGE SCALE GENOMIC DNA]</scope>
    <source>
        <strain evidence="1 2">Tc-4-1</strain>
    </source>
</reference>
<dbReference type="HOGENOM" id="CLU_155689_0_0_9"/>
<gene>
    <name evidence="1" type="ordered locus">TC41_1730</name>
</gene>
<proteinExistence type="predicted"/>